<accession>A0A8S3T0N9</accession>
<dbReference type="AlphaFoldDB" id="A0A8S3T0N9"/>
<proteinExistence type="predicted"/>
<evidence type="ECO:0000313" key="1">
    <source>
        <dbReference type="EMBL" id="CAG2224157.1"/>
    </source>
</evidence>
<name>A0A8S3T0N9_MYTED</name>
<organism evidence="1 2">
    <name type="scientific">Mytilus edulis</name>
    <name type="common">Blue mussel</name>
    <dbReference type="NCBI Taxonomy" id="6550"/>
    <lineage>
        <taxon>Eukaryota</taxon>
        <taxon>Metazoa</taxon>
        <taxon>Spiralia</taxon>
        <taxon>Lophotrochozoa</taxon>
        <taxon>Mollusca</taxon>
        <taxon>Bivalvia</taxon>
        <taxon>Autobranchia</taxon>
        <taxon>Pteriomorphia</taxon>
        <taxon>Mytilida</taxon>
        <taxon>Mytiloidea</taxon>
        <taxon>Mytilidae</taxon>
        <taxon>Mytilinae</taxon>
        <taxon>Mytilus</taxon>
    </lineage>
</organism>
<keyword evidence="2" id="KW-1185">Reference proteome</keyword>
<sequence length="155" mass="17617">MYATKETQTIIDAIRAEESFEETSSAKITVSDDDMMERELERFVKNLFVTADLQCIQNHQCNIVLELEDAESDTEESENEDDIVLHVEIKNGAFKTNESLSQNLGQFISNVVTKANGKPPSCHNEVTAVLDISNKEMNSEDLTQCEEKLKRRTER</sequence>
<protein>
    <submittedName>
        <fullName evidence="1">Uncharacterized protein</fullName>
    </submittedName>
</protein>
<gene>
    <name evidence="1" type="ORF">MEDL_37331</name>
</gene>
<comment type="caution">
    <text evidence="1">The sequence shown here is derived from an EMBL/GenBank/DDBJ whole genome shotgun (WGS) entry which is preliminary data.</text>
</comment>
<dbReference type="Proteomes" id="UP000683360">
    <property type="component" value="Unassembled WGS sequence"/>
</dbReference>
<dbReference type="EMBL" id="CAJPWZ010001797">
    <property type="protein sequence ID" value="CAG2224157.1"/>
    <property type="molecule type" value="Genomic_DNA"/>
</dbReference>
<reference evidence="1" key="1">
    <citation type="submission" date="2021-03" db="EMBL/GenBank/DDBJ databases">
        <authorList>
            <person name="Bekaert M."/>
        </authorList>
    </citation>
    <scope>NUCLEOTIDE SEQUENCE</scope>
</reference>
<evidence type="ECO:0000313" key="2">
    <source>
        <dbReference type="Proteomes" id="UP000683360"/>
    </source>
</evidence>